<keyword evidence="1" id="KW-0812">Transmembrane</keyword>
<keyword evidence="3" id="KW-1185">Reference proteome</keyword>
<dbReference type="Proteomes" id="UP001430953">
    <property type="component" value="Unassembled WGS sequence"/>
</dbReference>
<name>A0AAW2G9M7_9HYME</name>
<keyword evidence="1" id="KW-0472">Membrane</keyword>
<feature type="transmembrane region" description="Helical" evidence="1">
    <location>
        <begin position="54"/>
        <end position="76"/>
    </location>
</feature>
<feature type="transmembrane region" description="Helical" evidence="1">
    <location>
        <begin position="170"/>
        <end position="192"/>
    </location>
</feature>
<evidence type="ECO:0000313" key="2">
    <source>
        <dbReference type="EMBL" id="KAL0122776.1"/>
    </source>
</evidence>
<dbReference type="AlphaFoldDB" id="A0AAW2G9M7"/>
<accession>A0AAW2G9M7</accession>
<keyword evidence="1" id="KW-1133">Transmembrane helix</keyword>
<evidence type="ECO:0000313" key="3">
    <source>
        <dbReference type="Proteomes" id="UP001430953"/>
    </source>
</evidence>
<protein>
    <submittedName>
        <fullName evidence="2">Uncharacterized protein</fullName>
    </submittedName>
</protein>
<evidence type="ECO:0000256" key="1">
    <source>
        <dbReference type="SAM" id="Phobius"/>
    </source>
</evidence>
<comment type="caution">
    <text evidence="2">The sequence shown here is derived from an EMBL/GenBank/DDBJ whole genome shotgun (WGS) entry which is preliminary data.</text>
</comment>
<organism evidence="2 3">
    <name type="scientific">Cardiocondyla obscurior</name>
    <dbReference type="NCBI Taxonomy" id="286306"/>
    <lineage>
        <taxon>Eukaryota</taxon>
        <taxon>Metazoa</taxon>
        <taxon>Ecdysozoa</taxon>
        <taxon>Arthropoda</taxon>
        <taxon>Hexapoda</taxon>
        <taxon>Insecta</taxon>
        <taxon>Pterygota</taxon>
        <taxon>Neoptera</taxon>
        <taxon>Endopterygota</taxon>
        <taxon>Hymenoptera</taxon>
        <taxon>Apocrita</taxon>
        <taxon>Aculeata</taxon>
        <taxon>Formicoidea</taxon>
        <taxon>Formicidae</taxon>
        <taxon>Myrmicinae</taxon>
        <taxon>Cardiocondyla</taxon>
    </lineage>
</organism>
<gene>
    <name evidence="2" type="ORF">PUN28_007461</name>
</gene>
<proteinExistence type="predicted"/>
<reference evidence="2 3" key="1">
    <citation type="submission" date="2023-03" db="EMBL/GenBank/DDBJ databases">
        <title>High recombination rates correlate with genetic variation in Cardiocondyla obscurior ants.</title>
        <authorList>
            <person name="Errbii M."/>
        </authorList>
    </citation>
    <scope>NUCLEOTIDE SEQUENCE [LARGE SCALE GENOMIC DNA]</scope>
    <source>
        <strain evidence="2">Alpha-2009</strain>
        <tissue evidence="2">Whole body</tissue>
    </source>
</reference>
<dbReference type="EMBL" id="JADYXP020000006">
    <property type="protein sequence ID" value="KAL0122776.1"/>
    <property type="molecule type" value="Genomic_DNA"/>
</dbReference>
<sequence>MKARRSNYVRARSPTFTAARPVIAAKWPFYDGGKYHFPKTIRSVDESTGLRRTCLVHVVIMIAILNSGMLPVTNYADLIRSRFLKLIYNTSRFIKGTEYCRKKKSPVIVKKNIIIKTSRKMVKKKELRLEKVCSIKFTDMHITVLLKSTEHVKNYFSRCLLREIIIPDIFLFYMQLLLTIIINIFEFNVALLTSLQPAFAKMSVVCSQISVPVNRPDLEQNGSRIRDTPRSFALSRGKSRVLELCKSFFPS</sequence>